<evidence type="ECO:0000313" key="2">
    <source>
        <dbReference type="EMBL" id="KAB7732665.1"/>
    </source>
</evidence>
<reference evidence="2 3" key="1">
    <citation type="submission" date="2019-10" db="EMBL/GenBank/DDBJ databases">
        <title>Rudanella paleaurantiibacter sp. nov., isolated from sludge.</title>
        <authorList>
            <person name="Xu S.Q."/>
        </authorList>
    </citation>
    <scope>NUCLEOTIDE SEQUENCE [LARGE SCALE GENOMIC DNA]</scope>
    <source>
        <strain evidence="2 3">HX-22-17</strain>
    </source>
</reference>
<keyword evidence="1" id="KW-0573">Peptidoglycan synthesis</keyword>
<evidence type="ECO:0000313" key="3">
    <source>
        <dbReference type="Proteomes" id="UP000488299"/>
    </source>
</evidence>
<proteinExistence type="inferred from homology"/>
<keyword evidence="1" id="KW-1133">Transmembrane helix</keyword>
<gene>
    <name evidence="1" type="primary">amj</name>
    <name evidence="2" type="ORF">F5984_01570</name>
</gene>
<feature type="transmembrane region" description="Helical" evidence="1">
    <location>
        <begin position="193"/>
        <end position="217"/>
    </location>
</feature>
<comment type="subcellular location">
    <subcellularLocation>
        <location evidence="1">Cell membrane</location>
        <topology evidence="1">Multi-pass membrane protein</topology>
    </subcellularLocation>
</comment>
<dbReference type="RefSeq" id="WP_152122165.1">
    <property type="nucleotide sequence ID" value="NZ_WELI01000001.1"/>
</dbReference>
<sequence length="268" mass="29196">MNASLVLVIGLTFVITLIGTLALAVRIVGLRTHRWSMAYALFNIMVLVSRLASTLQAPLLAKTIETNIKAGQLGGTAEFRFIMFSATLATLVGGGLLPSFQRVLGRAVERYYDYRSIPKLMLSSLRWRTLRRMPAYLKWPDPANLDGLYRRRVVSIPMLMLNAVSSAVLTAGVLATLYAGYLNPDLRSTSASMSGLINGLATILATLFIDPDLALLTDEVVAGQVSQGAYRRYLAQTLLARLAGTVLAQVLLIPFAHGIVWGAEMLRV</sequence>
<comment type="function">
    <text evidence="1">Involved in peptidoglycan biosynthesis. Transports lipid-linked peptidoglycan precursors from the inner to the outer leaflet of the cytoplasmic membrane.</text>
</comment>
<dbReference type="Pfam" id="PF10997">
    <property type="entry name" value="Amj"/>
    <property type="match status" value="1"/>
</dbReference>
<dbReference type="GO" id="GO:0009252">
    <property type="term" value="P:peptidoglycan biosynthetic process"/>
    <property type="evidence" value="ECO:0007669"/>
    <property type="project" value="UniProtKB-UniRule"/>
</dbReference>
<organism evidence="2 3">
    <name type="scientific">Rudanella paleaurantiibacter</name>
    <dbReference type="NCBI Taxonomy" id="2614655"/>
    <lineage>
        <taxon>Bacteria</taxon>
        <taxon>Pseudomonadati</taxon>
        <taxon>Bacteroidota</taxon>
        <taxon>Cytophagia</taxon>
        <taxon>Cytophagales</taxon>
        <taxon>Cytophagaceae</taxon>
        <taxon>Rudanella</taxon>
    </lineage>
</organism>
<dbReference type="HAMAP" id="MF_02077">
    <property type="entry name" value="Amj_flippase"/>
    <property type="match status" value="1"/>
</dbReference>
<dbReference type="InterPro" id="IPR021260">
    <property type="entry name" value="Amj"/>
</dbReference>
<dbReference type="GO" id="GO:0015648">
    <property type="term" value="F:lipid-linked peptidoglycan transporter activity"/>
    <property type="evidence" value="ECO:0007669"/>
    <property type="project" value="UniProtKB-UniRule"/>
</dbReference>
<keyword evidence="3" id="KW-1185">Reference proteome</keyword>
<keyword evidence="1" id="KW-0813">Transport</keyword>
<evidence type="ECO:0000256" key="1">
    <source>
        <dbReference type="HAMAP-Rule" id="MF_02077"/>
    </source>
</evidence>
<keyword evidence="1" id="KW-1003">Cell membrane</keyword>
<dbReference type="Proteomes" id="UP000488299">
    <property type="component" value="Unassembled WGS sequence"/>
</dbReference>
<keyword evidence="1" id="KW-0812">Transmembrane</keyword>
<comment type="similarity">
    <text evidence="1">Belongs to the Amj family.</text>
</comment>
<feature type="transmembrane region" description="Helical" evidence="1">
    <location>
        <begin position="159"/>
        <end position="181"/>
    </location>
</feature>
<feature type="transmembrane region" description="Helical" evidence="1">
    <location>
        <begin position="81"/>
        <end position="100"/>
    </location>
</feature>
<keyword evidence="1" id="KW-0472">Membrane</keyword>
<keyword evidence="1" id="KW-0133">Cell shape</keyword>
<protein>
    <recommendedName>
        <fullName evidence="1">Lipid II flippase Amj</fullName>
    </recommendedName>
</protein>
<feature type="transmembrane region" description="Helical" evidence="1">
    <location>
        <begin position="40"/>
        <end position="61"/>
    </location>
</feature>
<comment type="caution">
    <text evidence="2">The sequence shown here is derived from an EMBL/GenBank/DDBJ whole genome shotgun (WGS) entry which is preliminary data.</text>
</comment>
<accession>A0A7J5U4H5</accession>
<dbReference type="AlphaFoldDB" id="A0A7J5U4H5"/>
<dbReference type="GO" id="GO:0071555">
    <property type="term" value="P:cell wall organization"/>
    <property type="evidence" value="ECO:0007669"/>
    <property type="project" value="UniProtKB-KW"/>
</dbReference>
<dbReference type="EMBL" id="WELI01000001">
    <property type="protein sequence ID" value="KAB7732665.1"/>
    <property type="molecule type" value="Genomic_DNA"/>
</dbReference>
<dbReference type="GO" id="GO:0008360">
    <property type="term" value="P:regulation of cell shape"/>
    <property type="evidence" value="ECO:0007669"/>
    <property type="project" value="UniProtKB-KW"/>
</dbReference>
<comment type="pathway">
    <text evidence="1">Cell wall biogenesis; peptidoglycan biosynthesis.</text>
</comment>
<feature type="transmembrane region" description="Helical" evidence="1">
    <location>
        <begin position="238"/>
        <end position="263"/>
    </location>
</feature>
<keyword evidence="1" id="KW-0961">Cell wall biogenesis/degradation</keyword>
<feature type="transmembrane region" description="Helical" evidence="1">
    <location>
        <begin position="6"/>
        <end position="28"/>
    </location>
</feature>
<name>A0A7J5U4H5_9BACT</name>
<dbReference type="UniPathway" id="UPA00219"/>
<dbReference type="GO" id="GO:0005886">
    <property type="term" value="C:plasma membrane"/>
    <property type="evidence" value="ECO:0007669"/>
    <property type="project" value="UniProtKB-SubCell"/>
</dbReference>